<reference evidence="1 2" key="1">
    <citation type="submission" date="2013-12" db="EMBL/GenBank/DDBJ databases">
        <title>Draft genome of the parsitic nematode Ancylostoma duodenale.</title>
        <authorList>
            <person name="Mitreva M."/>
        </authorList>
    </citation>
    <scope>NUCLEOTIDE SEQUENCE [LARGE SCALE GENOMIC DNA]</scope>
    <source>
        <strain evidence="1 2">Zhejiang</strain>
    </source>
</reference>
<evidence type="ECO:0000313" key="1">
    <source>
        <dbReference type="EMBL" id="KIH66919.1"/>
    </source>
</evidence>
<sequence length="107" mass="12294">MHAASSEKMPTDPRINFTCEAAWKSTSFDRMYQALNTLGKDPYCVSQHIFHKLMGHYTEEIFFKVQQPKRLSVPGLSKLSHGQMHAVNIMLMRPLSLIQGFQGLKRQ</sequence>
<dbReference type="EMBL" id="KN726914">
    <property type="protein sequence ID" value="KIH66919.1"/>
    <property type="molecule type" value="Genomic_DNA"/>
</dbReference>
<dbReference type="OrthoDB" id="5868160at2759"/>
<dbReference type="Proteomes" id="UP000054047">
    <property type="component" value="Unassembled WGS sequence"/>
</dbReference>
<dbReference type="AlphaFoldDB" id="A0A0C2H5W8"/>
<protein>
    <submittedName>
        <fullName evidence="1">Uncharacterized protein</fullName>
    </submittedName>
</protein>
<evidence type="ECO:0000313" key="2">
    <source>
        <dbReference type="Proteomes" id="UP000054047"/>
    </source>
</evidence>
<proteinExistence type="predicted"/>
<dbReference type="InterPro" id="IPR027417">
    <property type="entry name" value="P-loop_NTPase"/>
</dbReference>
<name>A0A0C2H5W8_9BILA</name>
<keyword evidence="2" id="KW-1185">Reference proteome</keyword>
<gene>
    <name evidence="1" type="ORF">ANCDUO_02754</name>
</gene>
<organism evidence="1 2">
    <name type="scientific">Ancylostoma duodenale</name>
    <dbReference type="NCBI Taxonomy" id="51022"/>
    <lineage>
        <taxon>Eukaryota</taxon>
        <taxon>Metazoa</taxon>
        <taxon>Ecdysozoa</taxon>
        <taxon>Nematoda</taxon>
        <taxon>Chromadorea</taxon>
        <taxon>Rhabditida</taxon>
        <taxon>Rhabditina</taxon>
        <taxon>Rhabditomorpha</taxon>
        <taxon>Strongyloidea</taxon>
        <taxon>Ancylostomatidae</taxon>
        <taxon>Ancylostomatinae</taxon>
        <taxon>Ancylostoma</taxon>
    </lineage>
</organism>
<dbReference type="Gene3D" id="3.40.50.300">
    <property type="entry name" value="P-loop containing nucleotide triphosphate hydrolases"/>
    <property type="match status" value="1"/>
</dbReference>
<accession>A0A0C2H5W8</accession>